<dbReference type="SUPFAM" id="SSF54637">
    <property type="entry name" value="Thioesterase/thiol ester dehydrase-isomerase"/>
    <property type="match status" value="1"/>
</dbReference>
<dbReference type="CDD" id="cd00586">
    <property type="entry name" value="4HBT"/>
    <property type="match status" value="1"/>
</dbReference>
<dbReference type="GO" id="GO:0047617">
    <property type="term" value="F:fatty acyl-CoA hydrolase activity"/>
    <property type="evidence" value="ECO:0007669"/>
    <property type="project" value="TreeGrafter"/>
</dbReference>
<dbReference type="RefSeq" id="WP_376802705.1">
    <property type="nucleotide sequence ID" value="NZ_DBNB01000036.1"/>
</dbReference>
<dbReference type="InterPro" id="IPR050563">
    <property type="entry name" value="4-hydroxybenzoyl-CoA_TE"/>
</dbReference>
<dbReference type="AlphaFoldDB" id="A0A1W9I437"/>
<dbReference type="InterPro" id="IPR006684">
    <property type="entry name" value="YbgC/YbaW"/>
</dbReference>
<organism evidence="4 5">
    <name type="scientific">Candidatus Raskinella chloraquaticus</name>
    <dbReference type="NCBI Taxonomy" id="1951219"/>
    <lineage>
        <taxon>Bacteria</taxon>
        <taxon>Pseudomonadati</taxon>
        <taxon>Pseudomonadota</taxon>
        <taxon>Alphaproteobacteria</taxon>
        <taxon>Hyphomicrobiales</taxon>
        <taxon>Phreatobacteraceae</taxon>
        <taxon>Candidatus Raskinella</taxon>
    </lineage>
</organism>
<gene>
    <name evidence="4" type="ORF">A4S15_04365</name>
</gene>
<evidence type="ECO:0000313" key="4">
    <source>
        <dbReference type="EMBL" id="OQW54453.1"/>
    </source>
</evidence>
<evidence type="ECO:0000256" key="1">
    <source>
        <dbReference type="ARBA" id="ARBA00005953"/>
    </source>
</evidence>
<sequence length="170" mass="18998">MSDTGDETAGTTWPDLAGRIVDGEHILPVRIYHEDTDFTGLVYHAAYVRFMERGRSDMLRVLAISQRELAEEGDAAGFVVRRMTIDYRRPARIEDVVEVRTSAIILKGASITLYQSIWTSDTYLVGALVQVALIAGDGRPLRIGGRLRAQLASAPRSRIEAARQLMSWRH</sequence>
<dbReference type="FunFam" id="3.10.129.10:FF:000004">
    <property type="entry name" value="Tol-pal system-associated acyl-CoA thioesterase"/>
    <property type="match status" value="1"/>
</dbReference>
<accession>A0A1W9I437</accession>
<feature type="domain" description="Thioesterase" evidence="3">
    <location>
        <begin position="40"/>
        <end position="124"/>
    </location>
</feature>
<protein>
    <recommendedName>
        <fullName evidence="3">Thioesterase domain-containing protein</fullName>
    </recommendedName>
</protein>
<dbReference type="Gene3D" id="3.10.129.10">
    <property type="entry name" value="Hotdog Thioesterase"/>
    <property type="match status" value="1"/>
</dbReference>
<dbReference type="PANTHER" id="PTHR31793:SF37">
    <property type="entry name" value="ACYL-COA THIOESTER HYDROLASE YBGC"/>
    <property type="match status" value="1"/>
</dbReference>
<comment type="caution">
    <text evidence="4">The sequence shown here is derived from an EMBL/GenBank/DDBJ whole genome shotgun (WGS) entry which is preliminary data.</text>
</comment>
<comment type="similarity">
    <text evidence="1">Belongs to the 4-hydroxybenzoyl-CoA thioesterase family.</text>
</comment>
<dbReference type="STRING" id="1827387.A4S15_04365"/>
<dbReference type="Proteomes" id="UP000192872">
    <property type="component" value="Unassembled WGS sequence"/>
</dbReference>
<evidence type="ECO:0000256" key="2">
    <source>
        <dbReference type="ARBA" id="ARBA00022801"/>
    </source>
</evidence>
<dbReference type="EMBL" id="LWDL01000003">
    <property type="protein sequence ID" value="OQW54453.1"/>
    <property type="molecule type" value="Genomic_DNA"/>
</dbReference>
<keyword evidence="2" id="KW-0378">Hydrolase</keyword>
<proteinExistence type="inferred from homology"/>
<evidence type="ECO:0000313" key="5">
    <source>
        <dbReference type="Proteomes" id="UP000192872"/>
    </source>
</evidence>
<dbReference type="NCBIfam" id="TIGR00051">
    <property type="entry name" value="YbgC/FadM family acyl-CoA thioesterase"/>
    <property type="match status" value="1"/>
</dbReference>
<reference evidence="4 5" key="1">
    <citation type="journal article" date="2017" name="Water Res.">
        <title>Comammox in drinking water systems.</title>
        <authorList>
            <person name="Wang Y."/>
            <person name="Ma L."/>
            <person name="Mao Y."/>
            <person name="Jiang X."/>
            <person name="Xia Y."/>
            <person name="Yu K."/>
            <person name="Li B."/>
            <person name="Zhang T."/>
        </authorList>
    </citation>
    <scope>NUCLEOTIDE SEQUENCE [LARGE SCALE GENOMIC DNA]</scope>
    <source>
        <strain evidence="4">SG_bin8</strain>
    </source>
</reference>
<evidence type="ECO:0000259" key="3">
    <source>
        <dbReference type="Pfam" id="PF03061"/>
    </source>
</evidence>
<dbReference type="Pfam" id="PF03061">
    <property type="entry name" value="4HBT"/>
    <property type="match status" value="1"/>
</dbReference>
<dbReference type="PANTHER" id="PTHR31793">
    <property type="entry name" value="4-HYDROXYBENZOYL-COA THIOESTERASE FAMILY MEMBER"/>
    <property type="match status" value="1"/>
</dbReference>
<dbReference type="InterPro" id="IPR006683">
    <property type="entry name" value="Thioestr_dom"/>
</dbReference>
<name>A0A1W9I437_9HYPH</name>
<dbReference type="InterPro" id="IPR029069">
    <property type="entry name" value="HotDog_dom_sf"/>
</dbReference>